<organism evidence="10 11">
    <name type="scientific">Luteibaculum oceani</name>
    <dbReference type="NCBI Taxonomy" id="1294296"/>
    <lineage>
        <taxon>Bacteria</taxon>
        <taxon>Pseudomonadati</taxon>
        <taxon>Bacteroidota</taxon>
        <taxon>Flavobacteriia</taxon>
        <taxon>Flavobacteriales</taxon>
        <taxon>Luteibaculaceae</taxon>
        <taxon>Luteibaculum</taxon>
    </lineage>
</organism>
<proteinExistence type="inferred from homology"/>
<evidence type="ECO:0000313" key="10">
    <source>
        <dbReference type="EMBL" id="TXC85161.1"/>
    </source>
</evidence>
<name>A0A5C6VKF2_9FLAO</name>
<comment type="similarity">
    <text evidence="2">Belongs to the outer membrane factor (OMF) (TC 1.B.17) family.</text>
</comment>
<protein>
    <submittedName>
        <fullName evidence="10">TolC family protein</fullName>
    </submittedName>
</protein>
<dbReference type="SUPFAM" id="SSF56954">
    <property type="entry name" value="Outer membrane efflux proteins (OEP)"/>
    <property type="match status" value="1"/>
</dbReference>
<dbReference type="OrthoDB" id="367883at2"/>
<evidence type="ECO:0000256" key="5">
    <source>
        <dbReference type="ARBA" id="ARBA00022692"/>
    </source>
</evidence>
<feature type="signal peptide" evidence="9">
    <location>
        <begin position="1"/>
        <end position="20"/>
    </location>
</feature>
<keyword evidence="9" id="KW-0732">Signal</keyword>
<dbReference type="GO" id="GO:0015288">
    <property type="term" value="F:porin activity"/>
    <property type="evidence" value="ECO:0007669"/>
    <property type="project" value="TreeGrafter"/>
</dbReference>
<keyword evidence="3" id="KW-0813">Transport</keyword>
<keyword evidence="11" id="KW-1185">Reference proteome</keyword>
<dbReference type="GO" id="GO:0015562">
    <property type="term" value="F:efflux transmembrane transporter activity"/>
    <property type="evidence" value="ECO:0007669"/>
    <property type="project" value="InterPro"/>
</dbReference>
<dbReference type="Gene3D" id="1.20.1600.10">
    <property type="entry name" value="Outer membrane efflux proteins (OEP)"/>
    <property type="match status" value="1"/>
</dbReference>
<dbReference type="GO" id="GO:0009279">
    <property type="term" value="C:cell outer membrane"/>
    <property type="evidence" value="ECO:0007669"/>
    <property type="project" value="UniProtKB-SubCell"/>
</dbReference>
<evidence type="ECO:0000256" key="3">
    <source>
        <dbReference type="ARBA" id="ARBA00022448"/>
    </source>
</evidence>
<evidence type="ECO:0000256" key="7">
    <source>
        <dbReference type="ARBA" id="ARBA00023237"/>
    </source>
</evidence>
<reference evidence="10 11" key="1">
    <citation type="submission" date="2019-08" db="EMBL/GenBank/DDBJ databases">
        <title>Genome of Luteibaculum oceani JCM 18817.</title>
        <authorList>
            <person name="Bowman J.P."/>
        </authorList>
    </citation>
    <scope>NUCLEOTIDE SEQUENCE [LARGE SCALE GENOMIC DNA]</scope>
    <source>
        <strain evidence="10 11">JCM 18817</strain>
    </source>
</reference>
<evidence type="ECO:0000256" key="2">
    <source>
        <dbReference type="ARBA" id="ARBA00007613"/>
    </source>
</evidence>
<feature type="coiled-coil region" evidence="8">
    <location>
        <begin position="158"/>
        <end position="216"/>
    </location>
</feature>
<keyword evidence="7" id="KW-0998">Cell outer membrane</keyword>
<dbReference type="EMBL" id="VORB01000001">
    <property type="protein sequence ID" value="TXC85161.1"/>
    <property type="molecule type" value="Genomic_DNA"/>
</dbReference>
<dbReference type="AlphaFoldDB" id="A0A5C6VKF2"/>
<keyword evidence="4" id="KW-1134">Transmembrane beta strand</keyword>
<comment type="subcellular location">
    <subcellularLocation>
        <location evidence="1">Cell outer membrane</location>
    </subcellularLocation>
</comment>
<evidence type="ECO:0000313" key="11">
    <source>
        <dbReference type="Proteomes" id="UP000321168"/>
    </source>
</evidence>
<gene>
    <name evidence="10" type="ORF">FRX97_00640</name>
</gene>
<evidence type="ECO:0000256" key="9">
    <source>
        <dbReference type="SAM" id="SignalP"/>
    </source>
</evidence>
<dbReference type="PANTHER" id="PTHR30026">
    <property type="entry name" value="OUTER MEMBRANE PROTEIN TOLC"/>
    <property type="match status" value="1"/>
</dbReference>
<evidence type="ECO:0000256" key="6">
    <source>
        <dbReference type="ARBA" id="ARBA00023136"/>
    </source>
</evidence>
<evidence type="ECO:0000256" key="8">
    <source>
        <dbReference type="SAM" id="Coils"/>
    </source>
</evidence>
<sequence length="443" mass="49275">MKRILALCLFIAGVSGNTGYAQGQSFSLAEAQDYALVHNYSLLESKEEVEKAQARVNEVIASGLPQVNGSAGYQNFIKQPVQLIPAEFFGGEPGTFQPVIFGTKQNMNLDVTANQLLFDGSYIIGLKAAREVVELSKLQRKLSTQEIRKKVYDAYAMAVAAEENLKTLEASAKNLEELANQTEALKSEGLTDDITVSQLQINLSNLQYAVDNAKTQITMAKNLLKFTLGFPIDREVVLTTGIDAFTEVGIDQFATDQYSALRTTEAKLARQNLLLKEYRYKADRASYLPTLSAYFSHQQNAFGQEFSVFTNSDNYFTTNLVGINLSVPIFSSLRKKNEIKQSKIEVTLAKINDQKVSEAMRLEISNAQATLKNQINNYKTQQANLDLSTKIREQTLIKFKEGLASSFDLNQSENQFLEAQAKYVNAVINLSQAKSNLDKLLNN</sequence>
<dbReference type="GO" id="GO:1990281">
    <property type="term" value="C:efflux pump complex"/>
    <property type="evidence" value="ECO:0007669"/>
    <property type="project" value="TreeGrafter"/>
</dbReference>
<feature type="coiled-coil region" evidence="8">
    <location>
        <begin position="357"/>
        <end position="384"/>
    </location>
</feature>
<dbReference type="PANTHER" id="PTHR30026:SF20">
    <property type="entry name" value="OUTER MEMBRANE PROTEIN TOLC"/>
    <property type="match status" value="1"/>
</dbReference>
<dbReference type="InterPro" id="IPR051906">
    <property type="entry name" value="TolC-like"/>
</dbReference>
<feature type="chain" id="PRO_5022966114" evidence="9">
    <location>
        <begin position="21"/>
        <end position="443"/>
    </location>
</feature>
<evidence type="ECO:0000256" key="1">
    <source>
        <dbReference type="ARBA" id="ARBA00004442"/>
    </source>
</evidence>
<evidence type="ECO:0000256" key="4">
    <source>
        <dbReference type="ARBA" id="ARBA00022452"/>
    </source>
</evidence>
<keyword evidence="5" id="KW-0812">Transmembrane</keyword>
<dbReference type="Proteomes" id="UP000321168">
    <property type="component" value="Unassembled WGS sequence"/>
</dbReference>
<dbReference type="Pfam" id="PF02321">
    <property type="entry name" value="OEP"/>
    <property type="match status" value="2"/>
</dbReference>
<comment type="caution">
    <text evidence="10">The sequence shown here is derived from an EMBL/GenBank/DDBJ whole genome shotgun (WGS) entry which is preliminary data.</text>
</comment>
<accession>A0A5C6VKF2</accession>
<keyword evidence="6" id="KW-0472">Membrane</keyword>
<keyword evidence="8" id="KW-0175">Coiled coil</keyword>
<dbReference type="RefSeq" id="WP_147012326.1">
    <property type="nucleotide sequence ID" value="NZ_VORB01000001.1"/>
</dbReference>
<dbReference type="InterPro" id="IPR003423">
    <property type="entry name" value="OMP_efflux"/>
</dbReference>